<comment type="caution">
    <text evidence="1">The sequence shown here is derived from an EMBL/GenBank/DDBJ whole genome shotgun (WGS) entry which is preliminary data.</text>
</comment>
<dbReference type="RefSeq" id="WP_122901288.1">
    <property type="nucleotide sequence ID" value="NZ_RHIB01000003.1"/>
</dbReference>
<accession>A0A3M7TNF8</accession>
<evidence type="ECO:0000313" key="2">
    <source>
        <dbReference type="Proteomes" id="UP000278746"/>
    </source>
</evidence>
<dbReference type="AlphaFoldDB" id="A0A3M7TNF8"/>
<sequence>MNRKLQIFLEYKVKEDRLEEYEELMKDVLPALSEYGAKDVDWYEAADQKALYVEMFTMPTMSHYHAMKKLRCTNEHPLFSKLDHAVEGGIKKVHCWAFIQKQAD</sequence>
<dbReference type="EMBL" id="RHIB01000003">
    <property type="protein sequence ID" value="RNA67141.1"/>
    <property type="molecule type" value="Genomic_DNA"/>
</dbReference>
<keyword evidence="2" id="KW-1185">Reference proteome</keyword>
<evidence type="ECO:0000313" key="1">
    <source>
        <dbReference type="EMBL" id="RNA67141.1"/>
    </source>
</evidence>
<dbReference type="OrthoDB" id="2967153at2"/>
<protein>
    <submittedName>
        <fullName evidence="1">Uncharacterized protein</fullName>
    </submittedName>
</protein>
<dbReference type="Proteomes" id="UP000278746">
    <property type="component" value="Unassembled WGS sequence"/>
</dbReference>
<proteinExistence type="predicted"/>
<reference evidence="1 2" key="1">
    <citation type="submission" date="2018-10" db="EMBL/GenBank/DDBJ databases">
        <title>Bacillus Keqinensis sp. nov., a moderately halophilic bacterium isolated from a saline-alkaline lake.</title>
        <authorList>
            <person name="Wang H."/>
        </authorList>
    </citation>
    <scope>NUCLEOTIDE SEQUENCE [LARGE SCALE GENOMIC DNA]</scope>
    <source>
        <strain evidence="1 2">KQ-3</strain>
    </source>
</reference>
<gene>
    <name evidence="1" type="ORF">EBO34_18335</name>
</gene>
<name>A0A3M7TNF8_9BACI</name>
<organism evidence="1 2">
    <name type="scientific">Alteribacter keqinensis</name>
    <dbReference type="NCBI Taxonomy" id="2483800"/>
    <lineage>
        <taxon>Bacteria</taxon>
        <taxon>Bacillati</taxon>
        <taxon>Bacillota</taxon>
        <taxon>Bacilli</taxon>
        <taxon>Bacillales</taxon>
        <taxon>Bacillaceae</taxon>
        <taxon>Alteribacter</taxon>
    </lineage>
</organism>